<evidence type="ECO:0000256" key="9">
    <source>
        <dbReference type="ARBA" id="ARBA00022989"/>
    </source>
</evidence>
<dbReference type="RefSeq" id="WP_160990407.1">
    <property type="nucleotide sequence ID" value="NZ_WWCO01000007.1"/>
</dbReference>
<gene>
    <name evidence="15" type="ORF">GTP38_11765</name>
</gene>
<keyword evidence="5 13" id="KW-1003">Cell membrane</keyword>
<proteinExistence type="inferred from homology"/>
<evidence type="ECO:0000256" key="10">
    <source>
        <dbReference type="ARBA" id="ARBA00023136"/>
    </source>
</evidence>
<dbReference type="Pfam" id="PF03062">
    <property type="entry name" value="MBOAT"/>
    <property type="match status" value="1"/>
</dbReference>
<feature type="transmembrane region" description="Helical" evidence="14">
    <location>
        <begin position="97"/>
        <end position="117"/>
    </location>
</feature>
<dbReference type="InterPro" id="IPR028362">
    <property type="entry name" value="AlgI"/>
</dbReference>
<comment type="similarity">
    <text evidence="3 13">Belongs to the membrane-bound acyltransferase family.</text>
</comment>
<feature type="transmembrane region" description="Helical" evidence="14">
    <location>
        <begin position="129"/>
        <end position="149"/>
    </location>
</feature>
<keyword evidence="9 14" id="KW-1133">Transmembrane helix</keyword>
<dbReference type="Proteomes" id="UP000449678">
    <property type="component" value="Unassembled WGS sequence"/>
</dbReference>
<dbReference type="PIRSF" id="PIRSF016636">
    <property type="entry name" value="AlgI_DltB"/>
    <property type="match status" value="1"/>
</dbReference>
<feature type="transmembrane region" description="Helical" evidence="14">
    <location>
        <begin position="336"/>
        <end position="353"/>
    </location>
</feature>
<feature type="transmembrane region" description="Helical" evidence="14">
    <location>
        <begin position="30"/>
        <end position="46"/>
    </location>
</feature>
<evidence type="ECO:0000313" key="15">
    <source>
        <dbReference type="EMBL" id="MYM35012.1"/>
    </source>
</evidence>
<evidence type="ECO:0000256" key="12">
    <source>
        <dbReference type="ARBA" id="ARBA00031030"/>
    </source>
</evidence>
<evidence type="ECO:0000256" key="13">
    <source>
        <dbReference type="PIRNR" id="PIRNR016636"/>
    </source>
</evidence>
<comment type="pathway">
    <text evidence="2">Glycan biosynthesis; alginate biosynthesis.</text>
</comment>
<feature type="transmembrane region" description="Helical" evidence="14">
    <location>
        <begin position="291"/>
        <end position="316"/>
    </location>
</feature>
<evidence type="ECO:0000256" key="6">
    <source>
        <dbReference type="ARBA" id="ARBA00022679"/>
    </source>
</evidence>
<keyword evidence="11 13" id="KW-0012">Acyltransferase</keyword>
<dbReference type="PANTHER" id="PTHR13285">
    <property type="entry name" value="ACYLTRANSFERASE"/>
    <property type="match status" value="1"/>
</dbReference>
<dbReference type="InterPro" id="IPR024194">
    <property type="entry name" value="Ac/AlaTfrase_AlgI/DltB"/>
</dbReference>
<evidence type="ECO:0000256" key="7">
    <source>
        <dbReference type="ARBA" id="ARBA00022692"/>
    </source>
</evidence>
<evidence type="ECO:0000256" key="8">
    <source>
        <dbReference type="ARBA" id="ARBA00022841"/>
    </source>
</evidence>
<dbReference type="PANTHER" id="PTHR13285:SF23">
    <property type="entry name" value="TEICHOIC ACID D-ALANYLTRANSFERASE"/>
    <property type="match status" value="1"/>
</dbReference>
<evidence type="ECO:0000256" key="5">
    <source>
        <dbReference type="ARBA" id="ARBA00022475"/>
    </source>
</evidence>
<protein>
    <recommendedName>
        <fullName evidence="4">Probable alginate O-acetylase AlgI</fullName>
    </recommendedName>
    <alternativeName>
        <fullName evidence="12">Alginate biosynthesis protein AlgI</fullName>
    </alternativeName>
</protein>
<dbReference type="InterPro" id="IPR051085">
    <property type="entry name" value="MB_O-acyltransferase"/>
</dbReference>
<keyword evidence="6 13" id="KW-0808">Transferase</keyword>
<evidence type="ECO:0000256" key="4">
    <source>
        <dbReference type="ARBA" id="ARBA00016084"/>
    </source>
</evidence>
<sequence>MLFNSFSFLFLYLPVVLAGYFLLLRWRPRWMVIWLALASLFFYGYGDARHLPLLLGSILFNYWCAQHRRLLMFGVVANLVLLGYYKYANFFLPGQHWDIVLPVGISFFTFTQIAYLVDCHCGDKGEYRLAQYTLFVSYFPHLIAGPILHHKEMMPQFNRPARFNMEDIGIGLSIFVVGLAKKVLLADPISVLVAPVFAPHAEPQLIEAWIGTLAYTMQLYFDFSGYSDMAIGLSRLFGVRLPLNFNSPYKAVNISEFWRRWHMTLSRFLRDYLYLPLGGNRHGTWRRYRNLMLTMLLGGLWHGAGWTFVAWGALHGAYLVIHHGWQAMTAGAMPRWWGRWLTLLAVMVAWVLFRAPDLTTASEVLQGLAGVNGVSLPRGLGRWAAELGALGWRPAFDGIRWIDVSGPAIPALLLATVLACWAPNTQELFGLRLQWTPAKWRSALMALTFLGCLFNMNRVSEFLYFQF</sequence>
<accession>A0ABW9VBK1</accession>
<evidence type="ECO:0000256" key="1">
    <source>
        <dbReference type="ARBA" id="ARBA00004651"/>
    </source>
</evidence>
<comment type="subcellular location">
    <subcellularLocation>
        <location evidence="1">Cell membrane</location>
        <topology evidence="1">Multi-pass membrane protein</topology>
    </subcellularLocation>
</comment>
<dbReference type="EMBL" id="WWCO01000007">
    <property type="protein sequence ID" value="MYM35012.1"/>
    <property type="molecule type" value="Genomic_DNA"/>
</dbReference>
<evidence type="ECO:0000256" key="14">
    <source>
        <dbReference type="SAM" id="Phobius"/>
    </source>
</evidence>
<evidence type="ECO:0000256" key="3">
    <source>
        <dbReference type="ARBA" id="ARBA00010323"/>
    </source>
</evidence>
<reference evidence="15 16" key="1">
    <citation type="submission" date="2019-12" db="EMBL/GenBank/DDBJ databases">
        <title>Novel species isolated from a subtropical stream in China.</title>
        <authorList>
            <person name="Lu H."/>
        </authorList>
    </citation>
    <scope>NUCLEOTIDE SEQUENCE [LARGE SCALE GENOMIC DNA]</scope>
    <source>
        <strain evidence="15 16">FT94W</strain>
    </source>
</reference>
<comment type="caution">
    <text evidence="15">The sequence shown here is derived from an EMBL/GenBank/DDBJ whole genome shotgun (WGS) entry which is preliminary data.</text>
</comment>
<name>A0ABW9VBK1_9BURK</name>
<evidence type="ECO:0000313" key="16">
    <source>
        <dbReference type="Proteomes" id="UP000449678"/>
    </source>
</evidence>
<keyword evidence="8" id="KW-0016">Alginate biosynthesis</keyword>
<keyword evidence="10 13" id="KW-0472">Membrane</keyword>
<evidence type="ECO:0000256" key="11">
    <source>
        <dbReference type="ARBA" id="ARBA00023315"/>
    </source>
</evidence>
<dbReference type="InterPro" id="IPR004299">
    <property type="entry name" value="MBOAT_fam"/>
</dbReference>
<keyword evidence="16" id="KW-1185">Reference proteome</keyword>
<feature type="transmembrane region" description="Helical" evidence="14">
    <location>
        <begin position="66"/>
        <end position="85"/>
    </location>
</feature>
<keyword evidence="7 14" id="KW-0812">Transmembrane</keyword>
<organism evidence="15 16">
    <name type="scientific">Duganella lactea</name>
    <dbReference type="NCBI Taxonomy" id="2692173"/>
    <lineage>
        <taxon>Bacteria</taxon>
        <taxon>Pseudomonadati</taxon>
        <taxon>Pseudomonadota</taxon>
        <taxon>Betaproteobacteria</taxon>
        <taxon>Burkholderiales</taxon>
        <taxon>Oxalobacteraceae</taxon>
        <taxon>Telluria group</taxon>
        <taxon>Duganella</taxon>
    </lineage>
</organism>
<evidence type="ECO:0000256" key="2">
    <source>
        <dbReference type="ARBA" id="ARBA00005182"/>
    </source>
</evidence>
<feature type="transmembrane region" description="Helical" evidence="14">
    <location>
        <begin position="6"/>
        <end position="23"/>
    </location>
</feature>
<dbReference type="PIRSF" id="PIRSF500217">
    <property type="entry name" value="AlgI"/>
    <property type="match status" value="1"/>
</dbReference>